<gene>
    <name evidence="2" type="ORF">HJG63_010048</name>
</gene>
<accession>A0A7J8B794</accession>
<evidence type="ECO:0000313" key="2">
    <source>
        <dbReference type="EMBL" id="KAF6394723.1"/>
    </source>
</evidence>
<keyword evidence="3" id="KW-1185">Reference proteome</keyword>
<proteinExistence type="predicted"/>
<reference evidence="2 3" key="1">
    <citation type="journal article" date="2020" name="Nature">
        <title>Six reference-quality genomes reveal evolution of bat adaptations.</title>
        <authorList>
            <person name="Jebb D."/>
            <person name="Huang Z."/>
            <person name="Pippel M."/>
            <person name="Hughes G.M."/>
            <person name="Lavrichenko K."/>
            <person name="Devanna P."/>
            <person name="Winkler S."/>
            <person name="Jermiin L.S."/>
            <person name="Skirmuntt E.C."/>
            <person name="Katzourakis A."/>
            <person name="Burkitt-Gray L."/>
            <person name="Ray D.A."/>
            <person name="Sullivan K.A.M."/>
            <person name="Roscito J.G."/>
            <person name="Kirilenko B.M."/>
            <person name="Davalos L.M."/>
            <person name="Corthals A.P."/>
            <person name="Power M.L."/>
            <person name="Jones G."/>
            <person name="Ransome R.D."/>
            <person name="Dechmann D.K.N."/>
            <person name="Locatelli A.G."/>
            <person name="Puechmaille S.J."/>
            <person name="Fedrigo O."/>
            <person name="Jarvis E.D."/>
            <person name="Hiller M."/>
            <person name="Vernes S.C."/>
            <person name="Myers E.W."/>
            <person name="Teeling E.C."/>
        </authorList>
    </citation>
    <scope>NUCLEOTIDE SEQUENCE [LARGE SCALE GENOMIC DNA]</scope>
    <source>
        <strain evidence="2">MRouAeg1</strain>
        <tissue evidence="2">Muscle</tissue>
    </source>
</reference>
<feature type="region of interest" description="Disordered" evidence="1">
    <location>
        <begin position="23"/>
        <end position="67"/>
    </location>
</feature>
<dbReference type="EMBL" id="JACASE010000019">
    <property type="protein sequence ID" value="KAF6394723.1"/>
    <property type="molecule type" value="Genomic_DNA"/>
</dbReference>
<dbReference type="AlphaFoldDB" id="A0A7J8B794"/>
<feature type="region of interest" description="Disordered" evidence="1">
    <location>
        <begin position="167"/>
        <end position="186"/>
    </location>
</feature>
<comment type="caution">
    <text evidence="2">The sequence shown here is derived from an EMBL/GenBank/DDBJ whole genome shotgun (WGS) entry which is preliminary data.</text>
</comment>
<protein>
    <submittedName>
        <fullName evidence="2">Uncharacterized protein</fullName>
    </submittedName>
</protein>
<dbReference type="Proteomes" id="UP000593571">
    <property type="component" value="Unassembled WGS sequence"/>
</dbReference>
<organism evidence="2 3">
    <name type="scientific">Rousettus aegyptiacus</name>
    <name type="common">Egyptian fruit bat</name>
    <name type="synonym">Pteropus aegyptiacus</name>
    <dbReference type="NCBI Taxonomy" id="9407"/>
    <lineage>
        <taxon>Eukaryota</taxon>
        <taxon>Metazoa</taxon>
        <taxon>Chordata</taxon>
        <taxon>Craniata</taxon>
        <taxon>Vertebrata</taxon>
        <taxon>Euteleostomi</taxon>
        <taxon>Mammalia</taxon>
        <taxon>Eutheria</taxon>
        <taxon>Laurasiatheria</taxon>
        <taxon>Chiroptera</taxon>
        <taxon>Yinpterochiroptera</taxon>
        <taxon>Pteropodoidea</taxon>
        <taxon>Pteropodidae</taxon>
        <taxon>Rousettinae</taxon>
        <taxon>Rousettus</taxon>
    </lineage>
</organism>
<name>A0A7J8B794_ROUAE</name>
<evidence type="ECO:0000313" key="3">
    <source>
        <dbReference type="Proteomes" id="UP000593571"/>
    </source>
</evidence>
<evidence type="ECO:0000256" key="1">
    <source>
        <dbReference type="SAM" id="MobiDB-lite"/>
    </source>
</evidence>
<feature type="compositionally biased region" description="Polar residues" evidence="1">
    <location>
        <begin position="42"/>
        <end position="59"/>
    </location>
</feature>
<feature type="compositionally biased region" description="Basic residues" evidence="1">
    <location>
        <begin position="94"/>
        <end position="105"/>
    </location>
</feature>
<feature type="region of interest" description="Disordered" evidence="1">
    <location>
        <begin position="85"/>
        <end position="121"/>
    </location>
</feature>
<sequence>MCRPETAAKGRGDVVAAPRRVRGLGVTGASSRDGVGERGKRTTCTQAASPNTRPASSRATVGPPEDGARWKWGFAALQLPAAWAPDPVIDGRDRRKRRPRPRPSPHRPPAAAGHASLSPEAALGGQPFPMFYFGKSEPRVSPELATAASRSFGTFRGHANPWCPPDSLLPHIRKQSGGGRNPDRRDLLMLPQAGRQGCDC</sequence>